<evidence type="ECO:0000313" key="3">
    <source>
        <dbReference type="Proteomes" id="UP000324853"/>
    </source>
</evidence>
<sequence length="93" mass="10034">MNVLGSEKNGKSGIVVAHQRGNTLMFKVLDWFRSHPVLIGPALLLTSIAAVLYLFIDPMTALFVAVVSLAAGFAALVDPKTYSRKPPTGTHQR</sequence>
<evidence type="ECO:0000313" key="2">
    <source>
        <dbReference type="EMBL" id="TYL86637.1"/>
    </source>
</evidence>
<reference evidence="2 3" key="1">
    <citation type="submission" date="2019-08" db="EMBL/GenBank/DDBJ databases">
        <title>Bradyrhizobium hipponensis sp. nov., a rhizobium isolated from a Lupinus angustifolius root nodule in Tunisia.</title>
        <authorList>
            <person name="Off K."/>
            <person name="Rejili M."/>
            <person name="Mars M."/>
            <person name="Brachmann A."/>
            <person name="Marin M."/>
        </authorList>
    </citation>
    <scope>NUCLEOTIDE SEQUENCE [LARGE SCALE GENOMIC DNA]</scope>
    <source>
        <strain evidence="2 3">CTAW11</strain>
    </source>
</reference>
<evidence type="ECO:0000256" key="1">
    <source>
        <dbReference type="SAM" id="Phobius"/>
    </source>
</evidence>
<organism evidence="2 3">
    <name type="scientific">Bradyrhizobium cytisi</name>
    <dbReference type="NCBI Taxonomy" id="515489"/>
    <lineage>
        <taxon>Bacteria</taxon>
        <taxon>Pseudomonadati</taxon>
        <taxon>Pseudomonadota</taxon>
        <taxon>Alphaproteobacteria</taxon>
        <taxon>Hyphomicrobiales</taxon>
        <taxon>Nitrobacteraceae</taxon>
        <taxon>Bradyrhizobium</taxon>
    </lineage>
</organism>
<feature type="transmembrane region" description="Helical" evidence="1">
    <location>
        <begin position="37"/>
        <end position="55"/>
    </location>
</feature>
<accession>A0A5S4WXA6</accession>
<gene>
    <name evidence="2" type="ORF">FXB38_07175</name>
</gene>
<proteinExistence type="predicted"/>
<name>A0A5S4WXA6_9BRAD</name>
<feature type="transmembrane region" description="Helical" evidence="1">
    <location>
        <begin position="61"/>
        <end position="77"/>
    </location>
</feature>
<protein>
    <submittedName>
        <fullName evidence="2">Uncharacterized protein</fullName>
    </submittedName>
</protein>
<dbReference type="RefSeq" id="WP_148750131.1">
    <property type="nucleotide sequence ID" value="NZ_VSSR01000012.1"/>
</dbReference>
<keyword evidence="1" id="KW-0812">Transmembrane</keyword>
<dbReference type="AlphaFoldDB" id="A0A5S4WXA6"/>
<keyword evidence="3" id="KW-1185">Reference proteome</keyword>
<dbReference type="Proteomes" id="UP000324853">
    <property type="component" value="Unassembled WGS sequence"/>
</dbReference>
<keyword evidence="1" id="KW-1133">Transmembrane helix</keyword>
<keyword evidence="1" id="KW-0472">Membrane</keyword>
<dbReference type="EMBL" id="VSSR01000012">
    <property type="protein sequence ID" value="TYL86637.1"/>
    <property type="molecule type" value="Genomic_DNA"/>
</dbReference>
<comment type="caution">
    <text evidence="2">The sequence shown here is derived from an EMBL/GenBank/DDBJ whole genome shotgun (WGS) entry which is preliminary data.</text>
</comment>